<dbReference type="SUPFAM" id="SSF56601">
    <property type="entry name" value="beta-lactamase/transpeptidase-like"/>
    <property type="match status" value="1"/>
</dbReference>
<evidence type="ECO:0000256" key="4">
    <source>
        <dbReference type="ARBA" id="ARBA00022519"/>
    </source>
</evidence>
<dbReference type="EMBL" id="CP119313">
    <property type="protein sequence ID" value="WEK20054.1"/>
    <property type="molecule type" value="Genomic_DNA"/>
</dbReference>
<evidence type="ECO:0000256" key="11">
    <source>
        <dbReference type="ARBA" id="ARBA00022989"/>
    </source>
</evidence>
<evidence type="ECO:0000313" key="19">
    <source>
        <dbReference type="Proteomes" id="UP001214530"/>
    </source>
</evidence>
<keyword evidence="12 15" id="KW-0472">Membrane</keyword>
<dbReference type="InterPro" id="IPR050515">
    <property type="entry name" value="Beta-lactam/transpept"/>
</dbReference>
<evidence type="ECO:0000256" key="14">
    <source>
        <dbReference type="SAM" id="MobiDB-lite"/>
    </source>
</evidence>
<keyword evidence="7 15" id="KW-0812">Transmembrane</keyword>
<protein>
    <submittedName>
        <fullName evidence="18">Penicillin-binding protein 2</fullName>
        <ecNumber evidence="18">3.4.16.4</ecNumber>
    </submittedName>
</protein>
<dbReference type="Proteomes" id="UP001214530">
    <property type="component" value="Chromosome"/>
</dbReference>
<evidence type="ECO:0000259" key="17">
    <source>
        <dbReference type="Pfam" id="PF03717"/>
    </source>
</evidence>
<keyword evidence="9" id="KW-0133">Cell shape</keyword>
<dbReference type="Pfam" id="PF03717">
    <property type="entry name" value="PBP_dimer"/>
    <property type="match status" value="1"/>
</dbReference>
<dbReference type="GO" id="GO:0008360">
    <property type="term" value="P:regulation of cell shape"/>
    <property type="evidence" value="ECO:0007669"/>
    <property type="project" value="UniProtKB-KW"/>
</dbReference>
<keyword evidence="4" id="KW-0997">Cell inner membrane</keyword>
<dbReference type="GO" id="GO:0009252">
    <property type="term" value="P:peptidoglycan biosynthetic process"/>
    <property type="evidence" value="ECO:0007669"/>
    <property type="project" value="UniProtKB-KW"/>
</dbReference>
<sequence>MDNLFNRKYIIQGLFILIGLILLGTLFYIQVATDKYFISAESNVLRKIYTFPARGVIFDRNEKPLAQNEAVYDLMVIPNQVKAFDTAALCRIIDIDKERFTRNFNKATIQSRYQPSIFERQLSIQVYATLSEQLSRFPGFFVQSRTIRHYPDSIAAHFLGYIKEVSPTDIKNSDGYYRPGDYIGKSGVEKSYETLLRGERGVVNMLYDARNVPKGSYAEGRFDTAAVSGDQLISSLDLKLQKLGEELMSNKVGSIVAIEPASGEILAFVSSPSYDPNLMVGRNQGNNYMDLLTTPNRPLNIRPIQGYYSPGSSFKPLDALIGLQEGVIDPNTTFNCPGYFRVGNHTVKCEHVDGNISLRRGLARSCNTYACHVFQQLLTQRKFPNQRVAYDDWQKKVRKFGLGGKLGIDLPSEREGRLYDAAYYSGKYSKYWNYGTVISLAIGQGEMDATPLQMANIMAIIANRGYYIKPHLVKAIGKNKVIKKEYVKKNYVDVEARHFEPVIDGMQDAVNAPWGTAIQSRIDGILMCGKTGTVQNPRGKNHSVFIGFAPRDNPKIAIAVIVENAGFGSQYAAPIASYITEQYLRGQLPKNKLAQVEWMKKQVILPEPPKPKVKPKAKDADSVTTPTPSTAQVTTNNTTATSTPIQTTK</sequence>
<dbReference type="Gene3D" id="3.30.1390.30">
    <property type="entry name" value="Penicillin-binding protein 2a, domain 3"/>
    <property type="match status" value="1"/>
</dbReference>
<evidence type="ECO:0000256" key="5">
    <source>
        <dbReference type="ARBA" id="ARBA00022645"/>
    </source>
</evidence>
<evidence type="ECO:0000259" key="16">
    <source>
        <dbReference type="Pfam" id="PF00905"/>
    </source>
</evidence>
<dbReference type="InterPro" id="IPR005311">
    <property type="entry name" value="PBP_dimer"/>
</dbReference>
<feature type="domain" description="Penicillin-binding protein transpeptidase" evidence="16">
    <location>
        <begin position="253"/>
        <end position="580"/>
    </location>
</feature>
<evidence type="ECO:0000313" key="18">
    <source>
        <dbReference type="EMBL" id="WEK20054.1"/>
    </source>
</evidence>
<proteinExistence type="predicted"/>
<dbReference type="NCBIfam" id="TIGR03423">
    <property type="entry name" value="pbp2_mrdA"/>
    <property type="match status" value="1"/>
</dbReference>
<dbReference type="Pfam" id="PF00905">
    <property type="entry name" value="Transpeptidase"/>
    <property type="match status" value="1"/>
</dbReference>
<dbReference type="GO" id="GO:0006508">
    <property type="term" value="P:proteolysis"/>
    <property type="evidence" value="ECO:0007669"/>
    <property type="project" value="UniProtKB-KW"/>
</dbReference>
<evidence type="ECO:0000256" key="13">
    <source>
        <dbReference type="ARBA" id="ARBA00023316"/>
    </source>
</evidence>
<dbReference type="SUPFAM" id="SSF56519">
    <property type="entry name" value="Penicillin binding protein dimerisation domain"/>
    <property type="match status" value="1"/>
</dbReference>
<evidence type="ECO:0000256" key="12">
    <source>
        <dbReference type="ARBA" id="ARBA00023136"/>
    </source>
</evidence>
<dbReference type="GO" id="GO:0008658">
    <property type="term" value="F:penicillin binding"/>
    <property type="evidence" value="ECO:0007669"/>
    <property type="project" value="InterPro"/>
</dbReference>
<evidence type="ECO:0000256" key="6">
    <source>
        <dbReference type="ARBA" id="ARBA00022670"/>
    </source>
</evidence>
<feature type="region of interest" description="Disordered" evidence="14">
    <location>
        <begin position="606"/>
        <end position="649"/>
    </location>
</feature>
<evidence type="ECO:0000256" key="7">
    <source>
        <dbReference type="ARBA" id="ARBA00022692"/>
    </source>
</evidence>
<dbReference type="GO" id="GO:0005886">
    <property type="term" value="C:plasma membrane"/>
    <property type="evidence" value="ECO:0007669"/>
    <property type="project" value="UniProtKB-SubCell"/>
</dbReference>
<keyword evidence="5 18" id="KW-0121">Carboxypeptidase</keyword>
<dbReference type="Gene3D" id="3.40.710.10">
    <property type="entry name" value="DD-peptidase/beta-lactamase superfamily"/>
    <property type="match status" value="1"/>
</dbReference>
<dbReference type="InterPro" id="IPR017790">
    <property type="entry name" value="Penicillin-binding_protein_2"/>
</dbReference>
<dbReference type="InterPro" id="IPR036138">
    <property type="entry name" value="PBP_dimer_sf"/>
</dbReference>
<dbReference type="InterPro" id="IPR001460">
    <property type="entry name" value="PCN-bd_Tpept"/>
</dbReference>
<dbReference type="GO" id="GO:0071555">
    <property type="term" value="P:cell wall organization"/>
    <property type="evidence" value="ECO:0007669"/>
    <property type="project" value="UniProtKB-KW"/>
</dbReference>
<dbReference type="GO" id="GO:0009002">
    <property type="term" value="F:serine-type D-Ala-D-Ala carboxypeptidase activity"/>
    <property type="evidence" value="ECO:0007669"/>
    <property type="project" value="UniProtKB-EC"/>
</dbReference>
<dbReference type="Gene3D" id="3.90.1310.10">
    <property type="entry name" value="Penicillin-binding protein 2a (Domain 2)"/>
    <property type="match status" value="1"/>
</dbReference>
<feature type="compositionally biased region" description="Low complexity" evidence="14">
    <location>
        <begin position="622"/>
        <end position="649"/>
    </location>
</feature>
<dbReference type="FunFam" id="3.40.710.10:FF:000024">
    <property type="entry name" value="Penicillin-binding protein 2"/>
    <property type="match status" value="1"/>
</dbReference>
<keyword evidence="10" id="KW-0573">Peptidoglycan synthesis</keyword>
<evidence type="ECO:0000256" key="3">
    <source>
        <dbReference type="ARBA" id="ARBA00022475"/>
    </source>
</evidence>
<dbReference type="EC" id="3.4.16.4" evidence="18"/>
<keyword evidence="3" id="KW-1003">Cell membrane</keyword>
<evidence type="ECO:0000256" key="10">
    <source>
        <dbReference type="ARBA" id="ARBA00022984"/>
    </source>
</evidence>
<evidence type="ECO:0000256" key="1">
    <source>
        <dbReference type="ARBA" id="ARBA00004167"/>
    </source>
</evidence>
<dbReference type="PANTHER" id="PTHR30627">
    <property type="entry name" value="PEPTIDOGLYCAN D,D-TRANSPEPTIDASE"/>
    <property type="match status" value="1"/>
</dbReference>
<gene>
    <name evidence="18" type="primary">mrdA</name>
    <name evidence="18" type="ORF">P0Y49_02660</name>
</gene>
<dbReference type="InterPro" id="IPR012338">
    <property type="entry name" value="Beta-lactam/transpept-like"/>
</dbReference>
<accession>A0AAJ5WAX0</accession>
<evidence type="ECO:0000256" key="15">
    <source>
        <dbReference type="SAM" id="Phobius"/>
    </source>
</evidence>
<feature type="domain" description="Penicillin-binding protein dimerisation" evidence="17">
    <location>
        <begin position="52"/>
        <end position="212"/>
    </location>
</feature>
<evidence type="ECO:0000256" key="8">
    <source>
        <dbReference type="ARBA" id="ARBA00022801"/>
    </source>
</evidence>
<keyword evidence="8 18" id="KW-0378">Hydrolase</keyword>
<name>A0AAJ5WAX0_9SPHI</name>
<reference evidence="18" key="1">
    <citation type="submission" date="2023-03" db="EMBL/GenBank/DDBJ databases">
        <title>Andean soil-derived lignocellulolytic bacterial consortium as a source of novel taxa and putative plastic-active enzymes.</title>
        <authorList>
            <person name="Diaz-Garcia L."/>
            <person name="Chuvochina M."/>
            <person name="Feuerriegel G."/>
            <person name="Bunk B."/>
            <person name="Sproer C."/>
            <person name="Streit W.R."/>
            <person name="Rodriguez L.M."/>
            <person name="Overmann J."/>
            <person name="Jimenez D.J."/>
        </authorList>
    </citation>
    <scope>NUCLEOTIDE SEQUENCE</scope>
    <source>
        <strain evidence="18">MAG 3858</strain>
    </source>
</reference>
<keyword evidence="13" id="KW-0961">Cell wall biogenesis/degradation</keyword>
<keyword evidence="6" id="KW-0645">Protease</keyword>
<dbReference type="PANTHER" id="PTHR30627:SF2">
    <property type="entry name" value="PEPTIDOGLYCAN D,D-TRANSPEPTIDASE MRDA"/>
    <property type="match status" value="1"/>
</dbReference>
<keyword evidence="11 15" id="KW-1133">Transmembrane helix</keyword>
<dbReference type="GO" id="GO:0071972">
    <property type="term" value="F:peptidoglycan L,D-transpeptidase activity"/>
    <property type="evidence" value="ECO:0007669"/>
    <property type="project" value="TreeGrafter"/>
</dbReference>
<evidence type="ECO:0000256" key="2">
    <source>
        <dbReference type="ARBA" id="ARBA00004236"/>
    </source>
</evidence>
<feature type="transmembrane region" description="Helical" evidence="15">
    <location>
        <begin position="9"/>
        <end position="29"/>
    </location>
</feature>
<comment type="subcellular location">
    <subcellularLocation>
        <location evidence="2">Cell membrane</location>
    </subcellularLocation>
    <subcellularLocation>
        <location evidence="1">Membrane</location>
        <topology evidence="1">Single-pass membrane protein</topology>
    </subcellularLocation>
</comment>
<organism evidence="18 19">
    <name type="scientific">Candidatus Pedobacter colombiensis</name>
    <dbReference type="NCBI Taxonomy" id="3121371"/>
    <lineage>
        <taxon>Bacteria</taxon>
        <taxon>Pseudomonadati</taxon>
        <taxon>Bacteroidota</taxon>
        <taxon>Sphingobacteriia</taxon>
        <taxon>Sphingobacteriales</taxon>
        <taxon>Sphingobacteriaceae</taxon>
        <taxon>Pedobacter</taxon>
    </lineage>
</organism>
<evidence type="ECO:0000256" key="9">
    <source>
        <dbReference type="ARBA" id="ARBA00022960"/>
    </source>
</evidence>
<dbReference type="AlphaFoldDB" id="A0AAJ5WAX0"/>